<feature type="transmembrane region" description="Helical" evidence="8">
    <location>
        <begin position="219"/>
        <end position="241"/>
    </location>
</feature>
<accession>A0ABW0LNE5</accession>
<keyword evidence="6 8" id="KW-1133">Transmembrane helix</keyword>
<comment type="caution">
    <text evidence="9">The sequence shown here is derived from an EMBL/GenBank/DDBJ whole genome shotgun (WGS) entry which is preliminary data.</text>
</comment>
<keyword evidence="4" id="KW-0309">Germination</keyword>
<keyword evidence="5 8" id="KW-0812">Transmembrane</keyword>
<dbReference type="RefSeq" id="WP_209751644.1">
    <property type="nucleotide sequence ID" value="NZ_JBHSMH010000002.1"/>
</dbReference>
<evidence type="ECO:0000313" key="10">
    <source>
        <dbReference type="Proteomes" id="UP001596105"/>
    </source>
</evidence>
<keyword evidence="3" id="KW-0813">Transport</keyword>
<evidence type="ECO:0000256" key="3">
    <source>
        <dbReference type="ARBA" id="ARBA00022448"/>
    </source>
</evidence>
<feature type="transmembrane region" description="Helical" evidence="8">
    <location>
        <begin position="334"/>
        <end position="354"/>
    </location>
</feature>
<keyword evidence="10" id="KW-1185">Reference proteome</keyword>
<feature type="transmembrane region" description="Helical" evidence="8">
    <location>
        <begin position="115"/>
        <end position="131"/>
    </location>
</feature>
<evidence type="ECO:0000256" key="2">
    <source>
        <dbReference type="ARBA" id="ARBA00007998"/>
    </source>
</evidence>
<evidence type="ECO:0000256" key="8">
    <source>
        <dbReference type="SAM" id="Phobius"/>
    </source>
</evidence>
<dbReference type="Pfam" id="PF03845">
    <property type="entry name" value="Spore_permease"/>
    <property type="match status" value="1"/>
</dbReference>
<organism evidence="9 10">
    <name type="scientific">Cohnella suwonensis</name>
    <dbReference type="NCBI Taxonomy" id="696072"/>
    <lineage>
        <taxon>Bacteria</taxon>
        <taxon>Bacillati</taxon>
        <taxon>Bacillota</taxon>
        <taxon>Bacilli</taxon>
        <taxon>Bacillales</taxon>
        <taxon>Paenibacillaceae</taxon>
        <taxon>Cohnella</taxon>
    </lineage>
</organism>
<feature type="transmembrane region" description="Helical" evidence="8">
    <location>
        <begin position="269"/>
        <end position="294"/>
    </location>
</feature>
<dbReference type="PANTHER" id="PTHR34975:SF2">
    <property type="entry name" value="SPORE GERMINATION PROTEIN A2"/>
    <property type="match status" value="1"/>
</dbReference>
<keyword evidence="7 8" id="KW-0472">Membrane</keyword>
<feature type="transmembrane region" description="Helical" evidence="8">
    <location>
        <begin position="306"/>
        <end position="322"/>
    </location>
</feature>
<dbReference type="NCBIfam" id="TIGR00912">
    <property type="entry name" value="2A0309"/>
    <property type="match status" value="1"/>
</dbReference>
<feature type="transmembrane region" description="Helical" evidence="8">
    <location>
        <begin position="77"/>
        <end position="95"/>
    </location>
</feature>
<sequence length="363" mass="40333">MERAKMSPGQLAALIFLFEMGTTLVVSLGLKAEKDAWLTTLLGLAGGLVLFGVYASLYLRYPNLPLTGYARRIWGKWIGWPIGLLYVLFFIYGGARDMRDGADLLVSSVLDQTPMIAISAFMILTIGYVLDKGIEVLARTAQIYFMVMIVLGVLSNVLLIIAQVIDIKHLLPVLQNGWRPVIKTTLTQTLEFPFSEMVCFTMLFPYLNQPKRGIRMGVTSLFAGALVLSFSTAMNIAVLGIDIAGRATFPLLTSISLVNIKEFIQRMDVLVVMSLIIGDFFKVAVFYYVAVLGAADLFRLKDHRKLVYPVGLILLFLSIIIANNFPEHIEEGNFALSSVFLLFGIILPLLLWAADFVRGRFQS</sequence>
<protein>
    <submittedName>
        <fullName evidence="9">GerAB/ArcD/ProY family transporter</fullName>
    </submittedName>
</protein>
<dbReference type="PANTHER" id="PTHR34975">
    <property type="entry name" value="SPORE GERMINATION PROTEIN A2"/>
    <property type="match status" value="1"/>
</dbReference>
<dbReference type="InterPro" id="IPR004761">
    <property type="entry name" value="Spore_GerAB"/>
</dbReference>
<proteinExistence type="inferred from homology"/>
<evidence type="ECO:0000313" key="9">
    <source>
        <dbReference type="EMBL" id="MFC5467268.1"/>
    </source>
</evidence>
<feature type="transmembrane region" description="Helical" evidence="8">
    <location>
        <begin position="36"/>
        <end position="57"/>
    </location>
</feature>
<comment type="subcellular location">
    <subcellularLocation>
        <location evidence="1">Membrane</location>
        <topology evidence="1">Multi-pass membrane protein</topology>
    </subcellularLocation>
</comment>
<evidence type="ECO:0000256" key="5">
    <source>
        <dbReference type="ARBA" id="ARBA00022692"/>
    </source>
</evidence>
<gene>
    <name evidence="9" type="ORF">ACFPPD_00955</name>
</gene>
<dbReference type="Proteomes" id="UP001596105">
    <property type="component" value="Unassembled WGS sequence"/>
</dbReference>
<reference evidence="10" key="1">
    <citation type="journal article" date="2019" name="Int. J. Syst. Evol. Microbiol.">
        <title>The Global Catalogue of Microorganisms (GCM) 10K type strain sequencing project: providing services to taxonomists for standard genome sequencing and annotation.</title>
        <authorList>
            <consortium name="The Broad Institute Genomics Platform"/>
            <consortium name="The Broad Institute Genome Sequencing Center for Infectious Disease"/>
            <person name="Wu L."/>
            <person name="Ma J."/>
        </authorList>
    </citation>
    <scope>NUCLEOTIDE SEQUENCE [LARGE SCALE GENOMIC DNA]</scope>
    <source>
        <strain evidence="10">CCUG 57113</strain>
    </source>
</reference>
<evidence type="ECO:0000256" key="1">
    <source>
        <dbReference type="ARBA" id="ARBA00004141"/>
    </source>
</evidence>
<evidence type="ECO:0000256" key="7">
    <source>
        <dbReference type="ARBA" id="ARBA00023136"/>
    </source>
</evidence>
<evidence type="ECO:0000256" key="4">
    <source>
        <dbReference type="ARBA" id="ARBA00022544"/>
    </source>
</evidence>
<feature type="transmembrane region" description="Helical" evidence="8">
    <location>
        <begin position="143"/>
        <end position="165"/>
    </location>
</feature>
<name>A0ABW0LNE5_9BACL</name>
<evidence type="ECO:0000256" key="6">
    <source>
        <dbReference type="ARBA" id="ARBA00022989"/>
    </source>
</evidence>
<dbReference type="EMBL" id="JBHSMH010000002">
    <property type="protein sequence ID" value="MFC5467268.1"/>
    <property type="molecule type" value="Genomic_DNA"/>
</dbReference>
<feature type="transmembrane region" description="Helical" evidence="8">
    <location>
        <begin position="12"/>
        <end position="30"/>
    </location>
</feature>
<comment type="similarity">
    <text evidence="2">Belongs to the amino acid-polyamine-organocation (APC) superfamily. Spore germination protein (SGP) (TC 2.A.3.9) family.</text>
</comment>